<protein>
    <submittedName>
        <fullName evidence="3">DUF4368 domain-containing protein</fullName>
    </submittedName>
</protein>
<keyword evidence="1" id="KW-0175">Coiled coil</keyword>
<evidence type="ECO:0000313" key="4">
    <source>
        <dbReference type="Proteomes" id="UP001470752"/>
    </source>
</evidence>
<dbReference type="Pfam" id="PF14287">
    <property type="entry name" value="DUF4368"/>
    <property type="match status" value="1"/>
</dbReference>
<organism evidence="3 4">
    <name type="scientific">Blautia acetigignens</name>
    <dbReference type="NCBI Taxonomy" id="2981783"/>
    <lineage>
        <taxon>Bacteria</taxon>
        <taxon>Bacillati</taxon>
        <taxon>Bacillota</taxon>
        <taxon>Clostridia</taxon>
        <taxon>Lachnospirales</taxon>
        <taxon>Lachnospiraceae</taxon>
        <taxon>Blautia</taxon>
    </lineage>
</organism>
<dbReference type="EMBL" id="JBBNFW010000039">
    <property type="protein sequence ID" value="MEQ2411510.1"/>
    <property type="molecule type" value="Genomic_DNA"/>
</dbReference>
<feature type="non-terminal residue" evidence="3">
    <location>
        <position position="1"/>
    </location>
</feature>
<dbReference type="RefSeq" id="WP_349082109.1">
    <property type="nucleotide sequence ID" value="NZ_JBBNFW010000039.1"/>
</dbReference>
<accession>A0ABV1CGK9</accession>
<feature type="domain" description="DUF4368" evidence="2">
    <location>
        <begin position="112"/>
        <end position="168"/>
    </location>
</feature>
<evidence type="ECO:0000256" key="1">
    <source>
        <dbReference type="SAM" id="Coils"/>
    </source>
</evidence>
<dbReference type="Proteomes" id="UP001470752">
    <property type="component" value="Unassembled WGS sequence"/>
</dbReference>
<comment type="caution">
    <text evidence="3">The sequence shown here is derived from an EMBL/GenBank/DDBJ whole genome shotgun (WGS) entry which is preliminary data.</text>
</comment>
<name>A0ABV1CGK9_9FIRM</name>
<gene>
    <name evidence="3" type="ORF">AAAX94_00370</name>
</gene>
<reference evidence="3 4" key="1">
    <citation type="submission" date="2024-04" db="EMBL/GenBank/DDBJ databases">
        <title>Human intestinal bacterial collection.</title>
        <authorList>
            <person name="Pauvert C."/>
            <person name="Hitch T.C.A."/>
            <person name="Clavel T."/>
        </authorList>
    </citation>
    <scope>NUCLEOTIDE SEQUENCE [LARGE SCALE GENOMIC DNA]</scope>
    <source>
        <strain evidence="3 4">CLA-AA-H161</strain>
    </source>
</reference>
<feature type="non-terminal residue" evidence="3">
    <location>
        <position position="168"/>
    </location>
</feature>
<proteinExistence type="predicted"/>
<keyword evidence="4" id="KW-1185">Reference proteome</keyword>
<evidence type="ECO:0000313" key="3">
    <source>
        <dbReference type="EMBL" id="MEQ2411510.1"/>
    </source>
</evidence>
<feature type="coiled-coil region" evidence="1">
    <location>
        <begin position="49"/>
        <end position="125"/>
    </location>
</feature>
<sequence length="168" mass="19349">CTAHFIRTDLLTAGVLSNLRKVTSYAAKHEKQFMKLLIEQNEDGGKRRNAAKRKELDAAEKRIAELSAIFKRLYEDSVTGRISDERFAELSADYEAEQKQVKSRAAELQAELAKAQEATVNAEKFMNVVRRHTSFEELTPTLLREFVEKIVVHECSYDENKTRRQDIE</sequence>
<evidence type="ECO:0000259" key="2">
    <source>
        <dbReference type="Pfam" id="PF14287"/>
    </source>
</evidence>
<dbReference type="InterPro" id="IPR025378">
    <property type="entry name" value="DUF4368"/>
</dbReference>